<dbReference type="EMBL" id="CP011770">
    <property type="protein sequence ID" value="AKM09322.1"/>
    <property type="molecule type" value="Genomic_DNA"/>
</dbReference>
<reference evidence="2 3" key="1">
    <citation type="submission" date="2015-06" db="EMBL/GenBank/DDBJ databases">
        <authorList>
            <person name="Zeng Y."/>
            <person name="Huang Y."/>
        </authorList>
    </citation>
    <scope>NUCLEOTIDE SEQUENCE [LARGE SCALE GENOMIC DNA]</scope>
    <source>
        <strain evidence="2 3">PQ-2</strain>
    </source>
</reference>
<feature type="compositionally biased region" description="Basic and acidic residues" evidence="1">
    <location>
        <begin position="21"/>
        <end position="40"/>
    </location>
</feature>
<evidence type="ECO:0000256" key="1">
    <source>
        <dbReference type="SAM" id="MobiDB-lite"/>
    </source>
</evidence>
<evidence type="ECO:0000313" key="3">
    <source>
        <dbReference type="Proteomes" id="UP000035287"/>
    </source>
</evidence>
<dbReference type="Proteomes" id="UP000035287">
    <property type="component" value="Chromosome"/>
</dbReference>
<feature type="region of interest" description="Disordered" evidence="1">
    <location>
        <begin position="1"/>
        <end position="53"/>
    </location>
</feature>
<proteinExistence type="predicted"/>
<keyword evidence="3" id="KW-1185">Reference proteome</keyword>
<organism evidence="2 3">
    <name type="scientific">Croceicoccus naphthovorans</name>
    <dbReference type="NCBI Taxonomy" id="1348774"/>
    <lineage>
        <taxon>Bacteria</taxon>
        <taxon>Pseudomonadati</taxon>
        <taxon>Pseudomonadota</taxon>
        <taxon>Alphaproteobacteria</taxon>
        <taxon>Sphingomonadales</taxon>
        <taxon>Erythrobacteraceae</taxon>
        <taxon>Croceicoccus</taxon>
    </lineage>
</organism>
<gene>
    <name evidence="2" type="ORF">AB433_03935</name>
</gene>
<dbReference type="KEGG" id="cna:AB433_03935"/>
<protein>
    <submittedName>
        <fullName evidence="2">Uncharacterized protein</fullName>
    </submittedName>
</protein>
<evidence type="ECO:0000313" key="2">
    <source>
        <dbReference type="EMBL" id="AKM09322.1"/>
    </source>
</evidence>
<name>A0A0G3XDQ0_9SPHN</name>
<sequence>MTMSIVRSGMPFRSAAAPRADALKEARASSELTDTGRMREPAGGSDQLLERSTLPTAEQAKQQFGLGHPLGQSLNGCGSGSFRCGSLFASVSWLGGTRHSARPARFGILR</sequence>
<dbReference type="AlphaFoldDB" id="A0A0G3XDQ0"/>
<accession>A0A0G3XDQ0</accession>